<dbReference type="EMBL" id="NHYE01005648">
    <property type="protein sequence ID" value="PPQ65661.1"/>
    <property type="molecule type" value="Genomic_DNA"/>
</dbReference>
<dbReference type="Gene3D" id="3.20.20.140">
    <property type="entry name" value="Metal-dependent hydrolases"/>
    <property type="match status" value="2"/>
</dbReference>
<dbReference type="PANTHER" id="PTHR43668:SF5">
    <property type="entry name" value="AMIDOHYDROLASE 3 DOMAIN-CONTAINING PROTEIN"/>
    <property type="match status" value="1"/>
</dbReference>
<accession>A0A409VHE7</accession>
<dbReference type="InterPro" id="IPR006680">
    <property type="entry name" value="Amidohydro-rel"/>
</dbReference>
<feature type="region of interest" description="Disordered" evidence="1">
    <location>
        <begin position="1164"/>
        <end position="1227"/>
    </location>
</feature>
<dbReference type="InParanoid" id="A0A409VHE7"/>
<dbReference type="Proteomes" id="UP000284706">
    <property type="component" value="Unassembled WGS sequence"/>
</dbReference>
<evidence type="ECO:0000259" key="3">
    <source>
        <dbReference type="Pfam" id="PF01979"/>
    </source>
</evidence>
<feature type="chain" id="PRO_5019177013" description="Amidohydrolase-related domain-containing protein" evidence="2">
    <location>
        <begin position="26"/>
        <end position="1747"/>
    </location>
</feature>
<dbReference type="InterPro" id="IPR032466">
    <property type="entry name" value="Metal_Hydrolase"/>
</dbReference>
<keyword evidence="2" id="KW-0732">Signal</keyword>
<feature type="domain" description="Amidohydrolase-related" evidence="3">
    <location>
        <begin position="365"/>
        <end position="455"/>
    </location>
</feature>
<keyword evidence="5" id="KW-1185">Reference proteome</keyword>
<dbReference type="PANTHER" id="PTHR43668">
    <property type="entry name" value="ALLANTOINASE"/>
    <property type="match status" value="1"/>
</dbReference>
<feature type="region of interest" description="Disordered" evidence="1">
    <location>
        <begin position="984"/>
        <end position="1003"/>
    </location>
</feature>
<dbReference type="Pfam" id="PF01979">
    <property type="entry name" value="Amidohydro_1"/>
    <property type="match status" value="1"/>
</dbReference>
<evidence type="ECO:0000256" key="1">
    <source>
        <dbReference type="SAM" id="MobiDB-lite"/>
    </source>
</evidence>
<feature type="compositionally biased region" description="Low complexity" evidence="1">
    <location>
        <begin position="883"/>
        <end position="895"/>
    </location>
</feature>
<dbReference type="GO" id="GO:0004038">
    <property type="term" value="F:allantoinase activity"/>
    <property type="evidence" value="ECO:0007669"/>
    <property type="project" value="TreeGrafter"/>
</dbReference>
<protein>
    <recommendedName>
        <fullName evidence="3">Amidohydrolase-related domain-containing protein</fullName>
    </recommendedName>
</protein>
<gene>
    <name evidence="4" type="ORF">CVT26_000293</name>
</gene>
<sequence>MNHLRVLLGASLLFLVLLSCQYVTTNPLLSRRVTIPLHAAESVARCRQLALGAGPPPNFNERAVSDRFEEGTRPTLIKNAKLWTGRKNGTEVLKADILLDKGLIKSIGHLHDVSLQLYGEELVVIDAKGSWVTPGIVDIHSHLGDGSSPALRGAEDDNSLKGTAQPWLRSLDGLNTHDDSYPLSIAGGVTTSLVLPGSANAIGGQAFYAFLPLTEIHEYIDDTLAGDVYEDTRMDTIWAFRQALSYNTAKQIKDRQDEYCARVFSNDWTDLGEFPESLQWEALVDVLRGRVKVNTHCYEAVDLDALVRLSNEFKFPIAAFHHASEAYLVPDLLKKAFGKPPAIALFATNGRYKREAYRASEFAPRILAEQGLTVLMKSDHPVLNSRYLLYEAQQAHFYGFPENLALASVTSNSAEVMGMAHRIGFLAEGYDADLVIWDSHPLALGATPTQVFIDGIAQLEFPYTVRKPDSFQKSPKVPNFDEEAKKAIMYEGLPPLAPKVKFPIDDIVVFVNVNTIHQVVNGTIQLLFNADQLVPTNVVTRNGLITCLGHDELCLANLTDSRATYIDLEGGSISPGLVSFGSPLALQHIDQEPSTNDGFVFDPLRQDIPDILGGDTSIIRAVDGLEFETRDALLAYRAGVTVGVTAPSHRRFFGGLGTSFSTGASHKLEEGAIVQTVTAVHVSIRHFSKPSVSTQIAALRRLLLGPYEGAVGDAFSDVVEGRIPLVVEAHSADVIATLIVLKKEVEVEVEKEIRLTITGGAEAHLLAKEIAEANVGVILNPSRPFPYVWEDRRILPGPPLSKNSAIMELILNGVVVGVGCEEIWSARNLPFDVAWVRFSYTRRTLLSLLFCQKMVKATKKQPVNHGKPITSFFSKAPKPPASSPSVPSSSQGTPSSRKDNQNTNVQASLNTRIKNATELEALDSAWASTVPSGRSKTDISMQADAAYLKRARSPDSLFSSPLVFERPQTPGPPRAEIGKADIDLDTINTPNPQQKKKARMLTSDVSNRIQPVRFVPSSQSDEELPAMDSEPDVGPISCRESSITDDESNHLMDMDVDEDKTEAQEAARGSWSPSNELSSRTEAQTPDLFSTPPSSDAPPMPPTPVALDAASKTAKIIADIKARALAKSMSSPEPALPEFIEELESSSDEEGILSVLPVTRKNLPSFQEEKPQKPIESSTRYALRNRASASPSRGSRSRASSSKMPVDKLPTRTTATGARTKPKPPPDPFAALLKEKKLAAKRGHDTDAFRLAEIAASNLVKNDLDDDFDLDDGDQADWRAATQAARNSNWLVNKAASPETKKVGGQAILDILEQDLASKDEIRVSEKIPGIKIWSTAATDSAMQVDDDHSVLISGHSPIVRLLNTFLRRRDHSRAATIMNVPLMLSVDEVERSAVASSLCNILSSPVPDILAEQVTRVLGYFWSSTLEPVSSTIYLSNIIQVFHMLDMDPDILSSQRWSDRIDAAKVCDPLRRPKAVANLVGLISACAKSRRLKREEIPDILTAILLLGMDFDATKELLQDISLTVHEICQSVSPDDLKFNLLLLSRLVDCVQHFDAINKLRFLSFLSGGAGHTRRIANLLAHCIITDKIPSEDMLSELPSLLDIIEQLQPYSKSSGKSPGKFALHDETDYIDLGFYVSILAVAVSNIREYVVQERRAKHTVASHQSSPSIGGERPKTDLQLLHTALEALHSKIADTRATHLERSRTKAIIKGLTMNIYYQREFWLKNDTDTRAKTLAQYFKKKDRL</sequence>
<feature type="compositionally biased region" description="Acidic residues" evidence="1">
    <location>
        <begin position="1020"/>
        <end position="1031"/>
    </location>
</feature>
<dbReference type="SUPFAM" id="SSF51338">
    <property type="entry name" value="Composite domain of metallo-dependent hydrolases"/>
    <property type="match status" value="1"/>
</dbReference>
<dbReference type="InterPro" id="IPR050138">
    <property type="entry name" value="DHOase/Allantoinase_Hydrolase"/>
</dbReference>
<evidence type="ECO:0000313" key="4">
    <source>
        <dbReference type="EMBL" id="PPQ65661.1"/>
    </source>
</evidence>
<feature type="compositionally biased region" description="Low complexity" evidence="1">
    <location>
        <begin position="1184"/>
        <end position="1202"/>
    </location>
</feature>
<comment type="caution">
    <text evidence="4">The sequence shown here is derived from an EMBL/GenBank/DDBJ whole genome shotgun (WGS) entry which is preliminary data.</text>
</comment>
<feature type="compositionally biased region" description="Polar residues" evidence="1">
    <location>
        <begin position="1071"/>
        <end position="1088"/>
    </location>
</feature>
<dbReference type="OrthoDB" id="10258955at2759"/>
<dbReference type="PROSITE" id="PS51257">
    <property type="entry name" value="PROKAR_LIPOPROTEIN"/>
    <property type="match status" value="1"/>
</dbReference>
<dbReference type="InterPro" id="IPR011059">
    <property type="entry name" value="Metal-dep_hydrolase_composite"/>
</dbReference>
<evidence type="ECO:0000256" key="2">
    <source>
        <dbReference type="SAM" id="SignalP"/>
    </source>
</evidence>
<dbReference type="GO" id="GO:0005737">
    <property type="term" value="C:cytoplasm"/>
    <property type="evidence" value="ECO:0007669"/>
    <property type="project" value="TreeGrafter"/>
</dbReference>
<proteinExistence type="predicted"/>
<feature type="region of interest" description="Disordered" evidence="1">
    <location>
        <begin position="866"/>
        <end position="904"/>
    </location>
</feature>
<dbReference type="SUPFAM" id="SSF51556">
    <property type="entry name" value="Metallo-dependent hydrolases"/>
    <property type="match status" value="1"/>
</dbReference>
<name>A0A409VHE7_9AGAR</name>
<dbReference type="STRING" id="231916.A0A409VHE7"/>
<reference evidence="4 5" key="1">
    <citation type="journal article" date="2018" name="Evol. Lett.">
        <title>Horizontal gene cluster transfer increased hallucinogenic mushroom diversity.</title>
        <authorList>
            <person name="Reynolds H.T."/>
            <person name="Vijayakumar V."/>
            <person name="Gluck-Thaler E."/>
            <person name="Korotkin H.B."/>
            <person name="Matheny P.B."/>
            <person name="Slot J.C."/>
        </authorList>
    </citation>
    <scope>NUCLEOTIDE SEQUENCE [LARGE SCALE GENOMIC DNA]</scope>
    <source>
        <strain evidence="4 5">SRW20</strain>
    </source>
</reference>
<feature type="region of interest" description="Disordered" evidence="1">
    <location>
        <begin position="1015"/>
        <end position="1101"/>
    </location>
</feature>
<evidence type="ECO:0000313" key="5">
    <source>
        <dbReference type="Proteomes" id="UP000284706"/>
    </source>
</evidence>
<feature type="signal peptide" evidence="2">
    <location>
        <begin position="1"/>
        <end position="25"/>
    </location>
</feature>
<organism evidence="4 5">
    <name type="scientific">Gymnopilus dilepis</name>
    <dbReference type="NCBI Taxonomy" id="231916"/>
    <lineage>
        <taxon>Eukaryota</taxon>
        <taxon>Fungi</taxon>
        <taxon>Dikarya</taxon>
        <taxon>Basidiomycota</taxon>
        <taxon>Agaricomycotina</taxon>
        <taxon>Agaricomycetes</taxon>
        <taxon>Agaricomycetidae</taxon>
        <taxon>Agaricales</taxon>
        <taxon>Agaricineae</taxon>
        <taxon>Hymenogastraceae</taxon>
        <taxon>Gymnopilus</taxon>
    </lineage>
</organism>
<dbReference type="GO" id="GO:0006145">
    <property type="term" value="P:purine nucleobase catabolic process"/>
    <property type="evidence" value="ECO:0007669"/>
    <property type="project" value="TreeGrafter"/>
</dbReference>